<proteinExistence type="predicted"/>
<dbReference type="Proteomes" id="UP001283361">
    <property type="component" value="Unassembled WGS sequence"/>
</dbReference>
<feature type="region of interest" description="Disordered" evidence="1">
    <location>
        <begin position="109"/>
        <end position="132"/>
    </location>
</feature>
<feature type="transmembrane region" description="Helical" evidence="2">
    <location>
        <begin position="20"/>
        <end position="42"/>
    </location>
</feature>
<dbReference type="EMBL" id="JAWDGP010000372">
    <property type="protein sequence ID" value="KAK3801073.1"/>
    <property type="molecule type" value="Genomic_DNA"/>
</dbReference>
<reference evidence="3" key="1">
    <citation type="journal article" date="2023" name="G3 (Bethesda)">
        <title>A reference genome for the long-term kleptoplast-retaining sea slug Elysia crispata morphotype clarki.</title>
        <authorList>
            <person name="Eastman K.E."/>
            <person name="Pendleton A.L."/>
            <person name="Shaikh M.A."/>
            <person name="Suttiyut T."/>
            <person name="Ogas R."/>
            <person name="Tomko P."/>
            <person name="Gavelis G."/>
            <person name="Widhalm J.R."/>
            <person name="Wisecaver J.H."/>
        </authorList>
    </citation>
    <scope>NUCLEOTIDE SEQUENCE</scope>
    <source>
        <strain evidence="3">ECLA1</strain>
    </source>
</reference>
<accession>A0AAE1ECL9</accession>
<keyword evidence="2" id="KW-0472">Membrane</keyword>
<keyword evidence="2" id="KW-0812">Transmembrane</keyword>
<evidence type="ECO:0000256" key="2">
    <source>
        <dbReference type="SAM" id="Phobius"/>
    </source>
</evidence>
<keyword evidence="2" id="KW-1133">Transmembrane helix</keyword>
<evidence type="ECO:0000313" key="3">
    <source>
        <dbReference type="EMBL" id="KAK3801073.1"/>
    </source>
</evidence>
<gene>
    <name evidence="3" type="ORF">RRG08_027277</name>
</gene>
<dbReference type="AlphaFoldDB" id="A0AAE1ECL9"/>
<name>A0AAE1ECL9_9GAST</name>
<organism evidence="3 4">
    <name type="scientific">Elysia crispata</name>
    <name type="common">lettuce slug</name>
    <dbReference type="NCBI Taxonomy" id="231223"/>
    <lineage>
        <taxon>Eukaryota</taxon>
        <taxon>Metazoa</taxon>
        <taxon>Spiralia</taxon>
        <taxon>Lophotrochozoa</taxon>
        <taxon>Mollusca</taxon>
        <taxon>Gastropoda</taxon>
        <taxon>Heterobranchia</taxon>
        <taxon>Euthyneura</taxon>
        <taxon>Panpulmonata</taxon>
        <taxon>Sacoglossa</taxon>
        <taxon>Placobranchoidea</taxon>
        <taxon>Plakobranchidae</taxon>
        <taxon>Elysia</taxon>
    </lineage>
</organism>
<sequence>MDSGVTIHQLCYQLSSVIGALRPSAALGYKRILLIFGIFLAFENQIGRLKQVLCVITAPISIIFSNQENTHFVLVSLCGFLCMGLIIFSERDGQMIKSLTASLEKKEDNLQMEDRAKEPNHKLQEKAENLHT</sequence>
<evidence type="ECO:0000313" key="4">
    <source>
        <dbReference type="Proteomes" id="UP001283361"/>
    </source>
</evidence>
<keyword evidence="4" id="KW-1185">Reference proteome</keyword>
<evidence type="ECO:0000256" key="1">
    <source>
        <dbReference type="SAM" id="MobiDB-lite"/>
    </source>
</evidence>
<feature type="transmembrane region" description="Helical" evidence="2">
    <location>
        <begin position="71"/>
        <end position="88"/>
    </location>
</feature>
<comment type="caution">
    <text evidence="3">The sequence shown here is derived from an EMBL/GenBank/DDBJ whole genome shotgun (WGS) entry which is preliminary data.</text>
</comment>
<protein>
    <submittedName>
        <fullName evidence="3">Uncharacterized protein</fullName>
    </submittedName>
</protein>